<dbReference type="GO" id="GO:0008909">
    <property type="term" value="F:isochorismate synthase activity"/>
    <property type="evidence" value="ECO:0007669"/>
    <property type="project" value="UniProtKB-EC"/>
</dbReference>
<dbReference type="AlphaFoldDB" id="A0A2Z3Z1G6"/>
<dbReference type="KEGG" id="cpre:Csp1_27000"/>
<reference evidence="4" key="1">
    <citation type="submission" date="2017-11" db="EMBL/GenBank/DDBJ databases">
        <title>Otitis media/interna in a cat caused by the recently described species Corynebacterium provencense.</title>
        <authorList>
            <person name="Kittl S."/>
            <person name="Brodard I."/>
            <person name="Rychener L."/>
            <person name="Jores J."/>
            <person name="Roosje P."/>
            <person name="Gobeli Brawand S."/>
        </authorList>
    </citation>
    <scope>NUCLEOTIDE SEQUENCE [LARGE SCALE GENOMIC DNA]</scope>
    <source>
        <strain evidence="4">17KM38</strain>
    </source>
</reference>
<dbReference type="PANTHER" id="PTHR42839">
    <property type="entry name" value="ISOCHORISMATE SYNTHASE ENTC"/>
    <property type="match status" value="1"/>
</dbReference>
<dbReference type="InterPro" id="IPR015890">
    <property type="entry name" value="Chorismate_C"/>
</dbReference>
<dbReference type="EC" id="5.4.4.2" evidence="3"/>
<dbReference type="Proteomes" id="UP000247696">
    <property type="component" value="Chromosome"/>
</dbReference>
<name>A0A2Z3Z1G6_9CORY</name>
<keyword evidence="4" id="KW-1185">Reference proteome</keyword>
<feature type="region of interest" description="Disordered" evidence="1">
    <location>
        <begin position="100"/>
        <end position="120"/>
    </location>
</feature>
<accession>A0A2Z3Z1G6</accession>
<sequence>MTSPRNTDPTLDEDAGFSAADLLFDSGRWTLRASGGYTVNPVFGDDPVGVAGGLVDELRRVEARTGDHQVLCGLIPFDVNEPAHLRITGDAQFVPRRYTVNNGSSDWRETRRPPVPDDPEYRTSVRRALDAIGAKEVDKVVLSRVIDYPLPPGASHRDLAETVRRRLTATNPGADVFRCGDATGAVWVGASPEVIADVRSGHFLTHPLAGSLPRTVPEEVADEHLHSSDKDLREHAFVVRHIVSALSGVCGRLSYPERPTLFSTDTMWHLGSRIQGDLVPGMTALEAAVSVHPTPAVCGTPTGDAAKLIRSLERTGREFYSGLVGWTDSSGDGRWALVLRGARITGDTLRLQAGAGIVEGSTPDAEHAETAAKFGTVSRCLAGLF</sequence>
<feature type="domain" description="Chorismate-utilising enzyme C-terminal" evidence="2">
    <location>
        <begin position="119"/>
        <end position="373"/>
    </location>
</feature>
<evidence type="ECO:0000259" key="2">
    <source>
        <dbReference type="Pfam" id="PF00425"/>
    </source>
</evidence>
<dbReference type="Pfam" id="PF00425">
    <property type="entry name" value="Chorismate_bind"/>
    <property type="match status" value="1"/>
</dbReference>
<gene>
    <name evidence="3" type="primary">dhbC_2</name>
    <name evidence="3" type="ORF">Csp1_27000</name>
</gene>
<feature type="compositionally biased region" description="Basic and acidic residues" evidence="1">
    <location>
        <begin position="106"/>
        <end position="120"/>
    </location>
</feature>
<organism evidence="3 4">
    <name type="scientific">Corynebacterium provencense</name>
    <dbReference type="NCBI Taxonomy" id="1737425"/>
    <lineage>
        <taxon>Bacteria</taxon>
        <taxon>Bacillati</taxon>
        <taxon>Actinomycetota</taxon>
        <taxon>Actinomycetes</taxon>
        <taxon>Mycobacteriales</taxon>
        <taxon>Corynebacteriaceae</taxon>
        <taxon>Corynebacterium</taxon>
    </lineage>
</organism>
<protein>
    <submittedName>
        <fullName evidence="3">Isochorismate synthase DhbC</fullName>
        <ecNumber evidence="3">5.4.4.2</ecNumber>
    </submittedName>
</protein>
<evidence type="ECO:0000256" key="1">
    <source>
        <dbReference type="SAM" id="MobiDB-lite"/>
    </source>
</evidence>
<dbReference type="EMBL" id="CP024988">
    <property type="protein sequence ID" value="AWT27443.1"/>
    <property type="molecule type" value="Genomic_DNA"/>
</dbReference>
<dbReference type="RefSeq" id="WP_110482333.1">
    <property type="nucleotide sequence ID" value="NZ_CP024988.1"/>
</dbReference>
<dbReference type="InterPro" id="IPR005801">
    <property type="entry name" value="ADC_synthase"/>
</dbReference>
<evidence type="ECO:0000313" key="3">
    <source>
        <dbReference type="EMBL" id="AWT27443.1"/>
    </source>
</evidence>
<evidence type="ECO:0000313" key="4">
    <source>
        <dbReference type="Proteomes" id="UP000247696"/>
    </source>
</evidence>
<dbReference type="OrthoDB" id="9806579at2"/>
<dbReference type="PANTHER" id="PTHR42839:SF2">
    <property type="entry name" value="ISOCHORISMATE SYNTHASE ENTC"/>
    <property type="match status" value="1"/>
</dbReference>
<dbReference type="Gene3D" id="3.60.120.10">
    <property type="entry name" value="Anthranilate synthase"/>
    <property type="match status" value="1"/>
</dbReference>
<dbReference type="SUPFAM" id="SSF56322">
    <property type="entry name" value="ADC synthase"/>
    <property type="match status" value="1"/>
</dbReference>
<proteinExistence type="predicted"/>
<keyword evidence="3" id="KW-0413">Isomerase</keyword>